<dbReference type="PROSITE" id="PS01101">
    <property type="entry name" value="CK2_BETA"/>
    <property type="match status" value="1"/>
</dbReference>
<comment type="caution">
    <text evidence="4">The sequence shown here is derived from an EMBL/GenBank/DDBJ whole genome shotgun (WGS) entry which is preliminary data.</text>
</comment>
<dbReference type="InterPro" id="IPR016149">
    <property type="entry name" value="Casein_kin_II_reg-sub_N"/>
</dbReference>
<evidence type="ECO:0000313" key="4">
    <source>
        <dbReference type="EMBL" id="CAI2379776.1"/>
    </source>
</evidence>
<dbReference type="EMBL" id="CAMPGE010021640">
    <property type="protein sequence ID" value="CAI2379776.1"/>
    <property type="molecule type" value="Genomic_DNA"/>
</dbReference>
<dbReference type="GO" id="GO:0005737">
    <property type="term" value="C:cytoplasm"/>
    <property type="evidence" value="ECO:0007669"/>
    <property type="project" value="TreeGrafter"/>
</dbReference>
<dbReference type="PRINTS" id="PR00472">
    <property type="entry name" value="CASNKINASEII"/>
</dbReference>
<dbReference type="SMART" id="SM01085">
    <property type="entry name" value="CK_II_beta"/>
    <property type="match status" value="1"/>
</dbReference>
<dbReference type="FunFam" id="2.20.25.20:FF:000001">
    <property type="entry name" value="Casein kinase II subunit beta"/>
    <property type="match status" value="1"/>
</dbReference>
<name>A0AAD2D4N7_EUPCR</name>
<dbReference type="Gene3D" id="2.20.25.20">
    <property type="match status" value="1"/>
</dbReference>
<dbReference type="Proteomes" id="UP001295684">
    <property type="component" value="Unassembled WGS sequence"/>
</dbReference>
<organism evidence="4 5">
    <name type="scientific">Euplotes crassus</name>
    <dbReference type="NCBI Taxonomy" id="5936"/>
    <lineage>
        <taxon>Eukaryota</taxon>
        <taxon>Sar</taxon>
        <taxon>Alveolata</taxon>
        <taxon>Ciliophora</taxon>
        <taxon>Intramacronucleata</taxon>
        <taxon>Spirotrichea</taxon>
        <taxon>Hypotrichia</taxon>
        <taxon>Euplotida</taxon>
        <taxon>Euplotidae</taxon>
        <taxon>Moneuplotes</taxon>
    </lineage>
</organism>
<evidence type="ECO:0000313" key="5">
    <source>
        <dbReference type="Proteomes" id="UP001295684"/>
    </source>
</evidence>
<feature type="compositionally biased region" description="Basic and acidic residues" evidence="3">
    <location>
        <begin position="215"/>
        <end position="236"/>
    </location>
</feature>
<sequence>MTDTSGEGIGWIQWFCNIKDHHFLVEIEEDYIRDSFNLYGLRSKITNYAEALKMILSEESPESEDFEDKNFVDLYEQAIDLYGLIHARYILSPQGMQQMCEKYAQGHFGSCPRLMCKKYRVLPIGVSDQINQSRVKIYCPKCEEIYQCNKPLNIDGAYFGSGFPFALLQEFPELRPGEEPEAFTPKLFGFKIFGLRGSKYRSVMSSKKFQEDEDGGMKTQEEIERILTEKRTDAYD</sequence>
<dbReference type="FunFam" id="1.10.1820.10:FF:000005">
    <property type="entry name" value="Casein kinase II subunit beta"/>
    <property type="match status" value="1"/>
</dbReference>
<dbReference type="Gene3D" id="1.10.1820.10">
    <property type="entry name" value="protein kinase ck2 holoenzyme, chain C, domain 1"/>
    <property type="match status" value="1"/>
</dbReference>
<gene>
    <name evidence="4" type="ORF">ECRASSUSDP1_LOCUS21193</name>
</gene>
<dbReference type="Pfam" id="PF01214">
    <property type="entry name" value="CK_II_beta"/>
    <property type="match status" value="1"/>
</dbReference>
<protein>
    <recommendedName>
        <fullName evidence="2">Casein kinase II subunit beta</fullName>
        <shortName evidence="2">CK II beta</shortName>
    </recommendedName>
</protein>
<dbReference type="InterPro" id="IPR035991">
    <property type="entry name" value="Casein_kinase_II_beta-like"/>
</dbReference>
<dbReference type="InterPro" id="IPR000704">
    <property type="entry name" value="Casein_kinase_II_reg-sub"/>
</dbReference>
<feature type="region of interest" description="Disordered" evidence="3">
    <location>
        <begin position="209"/>
        <end position="236"/>
    </location>
</feature>
<dbReference type="PANTHER" id="PTHR11740:SF0">
    <property type="entry name" value="CASEIN KINASE II SUBUNIT BETA"/>
    <property type="match status" value="1"/>
</dbReference>
<comment type="subunit">
    <text evidence="2">Tetramer of two alpha and two beta subunits.</text>
</comment>
<evidence type="ECO:0000256" key="2">
    <source>
        <dbReference type="RuleBase" id="RU361268"/>
    </source>
</evidence>
<comment type="similarity">
    <text evidence="1 2">Belongs to the casein kinase 2 subunit beta family.</text>
</comment>
<accession>A0AAD2D4N7</accession>
<dbReference type="PANTHER" id="PTHR11740">
    <property type="entry name" value="CASEIN KINASE II SUBUNIT BETA"/>
    <property type="match status" value="1"/>
</dbReference>
<dbReference type="GO" id="GO:0005956">
    <property type="term" value="C:protein kinase CK2 complex"/>
    <property type="evidence" value="ECO:0007669"/>
    <property type="project" value="UniProtKB-UniRule"/>
</dbReference>
<proteinExistence type="inferred from homology"/>
<dbReference type="SUPFAM" id="SSF57798">
    <property type="entry name" value="Casein kinase II beta subunit"/>
    <property type="match status" value="1"/>
</dbReference>
<dbReference type="GO" id="GO:0019887">
    <property type="term" value="F:protein kinase regulator activity"/>
    <property type="evidence" value="ECO:0007669"/>
    <property type="project" value="InterPro"/>
</dbReference>
<reference evidence="4" key="1">
    <citation type="submission" date="2023-07" db="EMBL/GenBank/DDBJ databases">
        <authorList>
            <consortium name="AG Swart"/>
            <person name="Singh M."/>
            <person name="Singh A."/>
            <person name="Seah K."/>
            <person name="Emmerich C."/>
        </authorList>
    </citation>
    <scope>NUCLEOTIDE SEQUENCE</scope>
    <source>
        <strain evidence="4">DP1</strain>
    </source>
</reference>
<dbReference type="AlphaFoldDB" id="A0AAD2D4N7"/>
<evidence type="ECO:0000256" key="1">
    <source>
        <dbReference type="ARBA" id="ARBA00006941"/>
    </source>
</evidence>
<keyword evidence="5" id="KW-1185">Reference proteome</keyword>
<evidence type="ECO:0000256" key="3">
    <source>
        <dbReference type="SAM" id="MobiDB-lite"/>
    </source>
</evidence>